<comment type="caution">
    <text evidence="2">The sequence shown here is derived from an EMBL/GenBank/DDBJ whole genome shotgun (WGS) entry which is preliminary data.</text>
</comment>
<dbReference type="SMART" id="SM00470">
    <property type="entry name" value="ParB"/>
    <property type="match status" value="1"/>
</dbReference>
<sequence>MTRTKAAAKTAPKTTAAAKLVLTEAMSIPFDKVCLSQANVRRIADGMSIEDRANDIAHRGLLQSLSARPILDEAGQGTGRCQVPAGGRRDRALEHLVATGRRTKTVKVPCIVRAADSATSATEDSIAENAMREPLHPLDRVTHVL</sequence>
<evidence type="ECO:0000313" key="3">
    <source>
        <dbReference type="Proteomes" id="UP000305267"/>
    </source>
</evidence>
<evidence type="ECO:0000313" key="2">
    <source>
        <dbReference type="EMBL" id="TNC05950.1"/>
    </source>
</evidence>
<dbReference type="AlphaFoldDB" id="A0A5C4L515"/>
<dbReference type="Gene3D" id="3.90.1530.30">
    <property type="match status" value="1"/>
</dbReference>
<proteinExistence type="predicted"/>
<dbReference type="FunFam" id="3.90.1530.30:FF:000002">
    <property type="entry name" value="Chromosome partitioning protein ParB"/>
    <property type="match status" value="1"/>
</dbReference>
<organism evidence="2 3">
    <name type="scientific">Methylobacterium terricola</name>
    <dbReference type="NCBI Taxonomy" id="2583531"/>
    <lineage>
        <taxon>Bacteria</taxon>
        <taxon>Pseudomonadati</taxon>
        <taxon>Pseudomonadota</taxon>
        <taxon>Alphaproteobacteria</taxon>
        <taxon>Hyphomicrobiales</taxon>
        <taxon>Methylobacteriaceae</taxon>
        <taxon>Methylobacterium</taxon>
    </lineage>
</organism>
<dbReference type="SUPFAM" id="SSF110849">
    <property type="entry name" value="ParB/Sulfiredoxin"/>
    <property type="match status" value="1"/>
</dbReference>
<name>A0A5C4L515_9HYPH</name>
<dbReference type="InterPro" id="IPR050336">
    <property type="entry name" value="Chromosome_partition/occlusion"/>
</dbReference>
<protein>
    <recommendedName>
        <fullName evidence="1">ParB-like N-terminal domain-containing protein</fullName>
    </recommendedName>
</protein>
<gene>
    <name evidence="2" type="ORF">FF100_35105</name>
</gene>
<dbReference type="PANTHER" id="PTHR33375:SF7">
    <property type="entry name" value="CHROMOSOME 2-PARTITIONING PROTEIN PARB-RELATED"/>
    <property type="match status" value="1"/>
</dbReference>
<dbReference type="GO" id="GO:0005694">
    <property type="term" value="C:chromosome"/>
    <property type="evidence" value="ECO:0007669"/>
    <property type="project" value="TreeGrafter"/>
</dbReference>
<keyword evidence="3" id="KW-1185">Reference proteome</keyword>
<feature type="domain" description="ParB-like N-terminal" evidence="1">
    <location>
        <begin position="26"/>
        <end position="130"/>
    </location>
</feature>
<dbReference type="CDD" id="cd16406">
    <property type="entry name" value="ParB_N_like"/>
    <property type="match status" value="1"/>
</dbReference>
<evidence type="ECO:0000259" key="1">
    <source>
        <dbReference type="SMART" id="SM00470"/>
    </source>
</evidence>
<dbReference type="InterPro" id="IPR003115">
    <property type="entry name" value="ParB_N"/>
</dbReference>
<reference evidence="2 3" key="1">
    <citation type="submission" date="2019-06" db="EMBL/GenBank/DDBJ databases">
        <title>Genome of Methylobacterium sp. 17Sr1-39.</title>
        <authorList>
            <person name="Seo T."/>
        </authorList>
    </citation>
    <scope>NUCLEOTIDE SEQUENCE [LARGE SCALE GENOMIC DNA]</scope>
    <source>
        <strain evidence="2 3">17Sr1-39</strain>
    </source>
</reference>
<dbReference type="Proteomes" id="UP000305267">
    <property type="component" value="Unassembled WGS sequence"/>
</dbReference>
<dbReference type="RefSeq" id="WP_139040634.1">
    <property type="nucleotide sequence ID" value="NZ_VDDA01000054.1"/>
</dbReference>
<dbReference type="EMBL" id="VDDA01000054">
    <property type="protein sequence ID" value="TNC05950.1"/>
    <property type="molecule type" value="Genomic_DNA"/>
</dbReference>
<dbReference type="InterPro" id="IPR036086">
    <property type="entry name" value="ParB/Sulfiredoxin_sf"/>
</dbReference>
<dbReference type="GO" id="GO:0007059">
    <property type="term" value="P:chromosome segregation"/>
    <property type="evidence" value="ECO:0007669"/>
    <property type="project" value="TreeGrafter"/>
</dbReference>
<dbReference type="OrthoDB" id="9813122at2"/>
<accession>A0A5C4L515</accession>
<dbReference type="PANTHER" id="PTHR33375">
    <property type="entry name" value="CHROMOSOME-PARTITIONING PROTEIN PARB-RELATED"/>
    <property type="match status" value="1"/>
</dbReference>